<keyword evidence="16" id="KW-0539">Nucleus</keyword>
<name>A0AA48L9F2_9TREE</name>
<evidence type="ECO:0000256" key="13">
    <source>
        <dbReference type="ARBA" id="ARBA00023125"/>
    </source>
</evidence>
<evidence type="ECO:0000256" key="3">
    <source>
        <dbReference type="ARBA" id="ARBA00007726"/>
    </source>
</evidence>
<accession>A0AA48L9F2</accession>
<dbReference type="InterPro" id="IPR014893">
    <property type="entry name" value="Ku_PK_bind"/>
</dbReference>
<dbReference type="EMBL" id="AP028217">
    <property type="protein sequence ID" value="BEI94340.1"/>
    <property type="molecule type" value="Genomic_DNA"/>
</dbReference>
<dbReference type="GO" id="GO:0016787">
    <property type="term" value="F:hydrolase activity"/>
    <property type="evidence" value="ECO:0007669"/>
    <property type="project" value="UniProtKB-KW"/>
</dbReference>
<keyword evidence="8" id="KW-0227">DNA damage</keyword>
<dbReference type="SUPFAM" id="SSF53300">
    <property type="entry name" value="vWA-like"/>
    <property type="match status" value="1"/>
</dbReference>
<comment type="similarity">
    <text evidence="3">Belongs to the ku80 family.</text>
</comment>
<keyword evidence="15" id="KW-0234">DNA repair</keyword>
<evidence type="ECO:0000259" key="19">
    <source>
        <dbReference type="PROSITE" id="PS50234"/>
    </source>
</evidence>
<dbReference type="AlphaFoldDB" id="A0AA48L9F2"/>
<dbReference type="GO" id="GO:0006303">
    <property type="term" value="P:double-strand break repair via nonhomologous end joining"/>
    <property type="evidence" value="ECO:0007669"/>
    <property type="project" value="InterPro"/>
</dbReference>
<keyword evidence="13" id="KW-0238">DNA-binding</keyword>
<dbReference type="RefSeq" id="XP_060459605.1">
    <property type="nucleotide sequence ID" value="XM_060603297.1"/>
</dbReference>
<evidence type="ECO:0000256" key="11">
    <source>
        <dbReference type="ARBA" id="ARBA00022840"/>
    </source>
</evidence>
<dbReference type="GO" id="GO:0005524">
    <property type="term" value="F:ATP binding"/>
    <property type="evidence" value="ECO:0007669"/>
    <property type="project" value="UniProtKB-KW"/>
</dbReference>
<dbReference type="SUPFAM" id="SSF101420">
    <property type="entry name" value="C-terminal domain of Ku80"/>
    <property type="match status" value="1"/>
</dbReference>
<evidence type="ECO:0000256" key="18">
    <source>
        <dbReference type="SAM" id="MobiDB-lite"/>
    </source>
</evidence>
<keyword evidence="6" id="KW-0158">Chromosome</keyword>
<dbReference type="EC" id="3.6.4.12" evidence="4"/>
<keyword evidence="11" id="KW-0067">ATP-binding</keyword>
<evidence type="ECO:0000256" key="10">
    <source>
        <dbReference type="ARBA" id="ARBA00022806"/>
    </source>
</evidence>
<organism evidence="20 21">
    <name type="scientific">Cutaneotrichosporon cavernicola</name>
    <dbReference type="NCBI Taxonomy" id="279322"/>
    <lineage>
        <taxon>Eukaryota</taxon>
        <taxon>Fungi</taxon>
        <taxon>Dikarya</taxon>
        <taxon>Basidiomycota</taxon>
        <taxon>Agaricomycotina</taxon>
        <taxon>Tremellomycetes</taxon>
        <taxon>Trichosporonales</taxon>
        <taxon>Trichosporonaceae</taxon>
        <taxon>Cutaneotrichosporon</taxon>
    </lineage>
</organism>
<feature type="region of interest" description="Disordered" evidence="18">
    <location>
        <begin position="534"/>
        <end position="561"/>
    </location>
</feature>
<feature type="domain" description="VWFA" evidence="19">
    <location>
        <begin position="5"/>
        <end position="216"/>
    </location>
</feature>
<evidence type="ECO:0000256" key="14">
    <source>
        <dbReference type="ARBA" id="ARBA00023172"/>
    </source>
</evidence>
<evidence type="ECO:0000313" key="20">
    <source>
        <dbReference type="EMBL" id="BEI94340.1"/>
    </source>
</evidence>
<evidence type="ECO:0000256" key="9">
    <source>
        <dbReference type="ARBA" id="ARBA00022801"/>
    </source>
</evidence>
<dbReference type="InterPro" id="IPR006164">
    <property type="entry name" value="DNA_bd_Ku70/Ku80"/>
</dbReference>
<dbReference type="Proteomes" id="UP001233271">
    <property type="component" value="Chromosome 6"/>
</dbReference>
<protein>
    <recommendedName>
        <fullName evidence="5">ATP-dependent DNA helicase II subunit 2</fullName>
        <ecNumber evidence="4">3.6.4.12</ecNumber>
    </recommendedName>
    <alternativeName>
        <fullName evidence="17">ATP-dependent DNA helicase II subunit Ku80</fullName>
    </alternativeName>
</protein>
<dbReference type="Pfam" id="PF02735">
    <property type="entry name" value="Ku"/>
    <property type="match status" value="1"/>
</dbReference>
<keyword evidence="14" id="KW-0233">DNA recombination</keyword>
<dbReference type="Pfam" id="PF08785">
    <property type="entry name" value="Ku_PK_bind"/>
    <property type="match status" value="1"/>
</dbReference>
<dbReference type="SUPFAM" id="SSF100939">
    <property type="entry name" value="SPOC domain-like"/>
    <property type="match status" value="1"/>
</dbReference>
<evidence type="ECO:0000313" key="21">
    <source>
        <dbReference type="Proteomes" id="UP001233271"/>
    </source>
</evidence>
<dbReference type="GO" id="GO:0006310">
    <property type="term" value="P:DNA recombination"/>
    <property type="evidence" value="ECO:0007669"/>
    <property type="project" value="UniProtKB-KW"/>
</dbReference>
<dbReference type="PANTHER" id="PTHR12604:SF4">
    <property type="entry name" value="X-RAY REPAIR CROSS-COMPLEMENTING PROTEIN 5"/>
    <property type="match status" value="1"/>
</dbReference>
<dbReference type="Gene3D" id="2.40.290.10">
    <property type="match status" value="1"/>
</dbReference>
<gene>
    <name evidence="20" type="primary">YKU80</name>
    <name evidence="20" type="ORF">CcaverHIS019_0607990</name>
</gene>
<evidence type="ECO:0000256" key="16">
    <source>
        <dbReference type="ARBA" id="ARBA00023242"/>
    </source>
</evidence>
<feature type="region of interest" description="Disordered" evidence="18">
    <location>
        <begin position="650"/>
        <end position="736"/>
    </location>
</feature>
<evidence type="ECO:0000256" key="7">
    <source>
        <dbReference type="ARBA" id="ARBA00022741"/>
    </source>
</evidence>
<evidence type="ECO:0000256" key="6">
    <source>
        <dbReference type="ARBA" id="ARBA00022454"/>
    </source>
</evidence>
<keyword evidence="9" id="KW-0378">Hydrolase</keyword>
<dbReference type="CDD" id="cd00198">
    <property type="entry name" value="vWFA"/>
    <property type="match status" value="1"/>
</dbReference>
<keyword evidence="10" id="KW-0347">Helicase</keyword>
<evidence type="ECO:0000256" key="17">
    <source>
        <dbReference type="ARBA" id="ARBA00031847"/>
    </source>
</evidence>
<evidence type="ECO:0000256" key="4">
    <source>
        <dbReference type="ARBA" id="ARBA00012551"/>
    </source>
</evidence>
<proteinExistence type="inferred from homology"/>
<reference evidence="20" key="1">
    <citation type="journal article" date="2023" name="BMC Genomics">
        <title>Chromosome-level genome assemblies of Cutaneotrichosporon spp. (Trichosporonales, Basidiomycota) reveal imbalanced evolution between nucleotide sequences and chromosome synteny.</title>
        <authorList>
            <person name="Kobayashi Y."/>
            <person name="Kayamori A."/>
            <person name="Aoki K."/>
            <person name="Shiwa Y."/>
            <person name="Matsutani M."/>
            <person name="Fujita N."/>
            <person name="Sugita T."/>
            <person name="Iwasaki W."/>
            <person name="Tanaka N."/>
            <person name="Takashima M."/>
        </authorList>
    </citation>
    <scope>NUCLEOTIDE SEQUENCE</scope>
    <source>
        <strain evidence="20">HIS019</strain>
    </source>
</reference>
<comment type="subcellular location">
    <subcellularLocation>
        <location evidence="2">Chromosome</location>
        <location evidence="2">Telomere</location>
    </subcellularLocation>
    <subcellularLocation>
        <location evidence="1">Nucleus</location>
    </subcellularLocation>
</comment>
<keyword evidence="12" id="KW-0779">Telomere</keyword>
<evidence type="ECO:0000256" key="1">
    <source>
        <dbReference type="ARBA" id="ARBA00004123"/>
    </source>
</evidence>
<sequence>MAYSVCLYTLDLSPSMSTFTKDGSHLSLAQEYIARLAEPKIQSGRKSEHVGLVSFGGRTHNQAHSAWVAEHGDDDPPYTAISSDVAIQSAKPKMLEVLMNLEVGEEAGNPVGALMVALDMIEQHKHTKRWSIEIKLVTDGESVFVQEEYEDAMTRLDALGVKLTVIGIGFDDPADPIDKTKSKPKRLSEKFWRAFINGLNEQMSKTTDSDLFLPRLLTFDSELEEARRPHPATTEGTVSGIHLYIGAAGVDSDAAISIPMQYSKATMKARPPSLSKTWKTAVDVQAPARGTEASQLLSQIESQGALVGAISGKINRHMLYFIRRAEAASFQATQSQPQSQRIEDDPDFILPTQTQTLTQTVEEEPVEKEDLVKAWRFGSSLIPVEADTFEPLPTQKGIEVLGFIPQAHVRKYMLIGEVRYLWPDLASGRAQIQFSAFVSALFTTGLVAVTRFVTRDNAEPALGVAIPQIDYLGDDKRLDLMYWIRLPFADDEHKFWFPSLDKYVSTTGKEITEHPFIPTKEQCALMDELVAGMDLDTVPPPGEQSADSARSDSEEEEDFGTWFSSARAVNPTIHRIKEAILHASLTDGPLGPPHPEITQYFYTPTQIAERVEKVSGRLKDALDIKKVPLRQRRQAGKEVMKEDEGFLDIDDLFGAGPSSSGPSNVVQDSPSSVVKDERTSSVKPNGADDGVKVEGGDEDGDTKPKAEPKEPKIEPKSEHTSPVKARPKPGRLISNENPLEDYHRLVQAEGDMFRKAITDLAAVVRENIAASFSRQAFPLALECLEAMRATALTFEEVETYNAAVDELEKTVKAAGFKHLDFWKHFEKAGSRVARISEDEAEAALEEEEYD</sequence>
<dbReference type="GO" id="GO:0000781">
    <property type="term" value="C:chromosome, telomeric region"/>
    <property type="evidence" value="ECO:0007669"/>
    <property type="project" value="UniProtKB-SubCell"/>
</dbReference>
<dbReference type="GO" id="GO:0042162">
    <property type="term" value="F:telomeric DNA binding"/>
    <property type="evidence" value="ECO:0007669"/>
    <property type="project" value="InterPro"/>
</dbReference>
<feature type="compositionally biased region" description="Polar residues" evidence="18">
    <location>
        <begin position="657"/>
        <end position="672"/>
    </location>
</feature>
<feature type="compositionally biased region" description="Basic and acidic residues" evidence="18">
    <location>
        <begin position="689"/>
        <end position="721"/>
    </location>
</feature>
<dbReference type="PANTHER" id="PTHR12604">
    <property type="entry name" value="KU AUTOANTIGEN DNA HELICASE"/>
    <property type="match status" value="1"/>
</dbReference>
<dbReference type="GO" id="GO:0000723">
    <property type="term" value="P:telomere maintenance"/>
    <property type="evidence" value="ECO:0007669"/>
    <property type="project" value="InterPro"/>
</dbReference>
<evidence type="ECO:0000256" key="2">
    <source>
        <dbReference type="ARBA" id="ARBA00004574"/>
    </source>
</evidence>
<dbReference type="KEGG" id="ccac:CcaHIS019_0607990"/>
<dbReference type="InterPro" id="IPR016194">
    <property type="entry name" value="SPOC-like_C_dom_sf"/>
</dbReference>
<dbReference type="InterPro" id="IPR036465">
    <property type="entry name" value="vWFA_dom_sf"/>
</dbReference>
<evidence type="ECO:0000256" key="15">
    <source>
        <dbReference type="ARBA" id="ARBA00023204"/>
    </source>
</evidence>
<dbReference type="InterPro" id="IPR036494">
    <property type="entry name" value="Ku_C_sf"/>
</dbReference>
<dbReference type="GO" id="GO:0003684">
    <property type="term" value="F:damaged DNA binding"/>
    <property type="evidence" value="ECO:0007669"/>
    <property type="project" value="InterPro"/>
</dbReference>
<dbReference type="CDD" id="cd00873">
    <property type="entry name" value="KU80"/>
    <property type="match status" value="1"/>
</dbReference>
<evidence type="ECO:0000256" key="8">
    <source>
        <dbReference type="ARBA" id="ARBA00022763"/>
    </source>
</evidence>
<dbReference type="GO" id="GO:0043564">
    <property type="term" value="C:Ku70:Ku80 complex"/>
    <property type="evidence" value="ECO:0007669"/>
    <property type="project" value="InterPro"/>
</dbReference>
<dbReference type="Gene3D" id="1.25.40.240">
    <property type="entry name" value="Ku, C-terminal domain"/>
    <property type="match status" value="1"/>
</dbReference>
<dbReference type="GO" id="GO:0003678">
    <property type="term" value="F:DNA helicase activity"/>
    <property type="evidence" value="ECO:0007669"/>
    <property type="project" value="UniProtKB-EC"/>
</dbReference>
<dbReference type="InterPro" id="IPR024193">
    <property type="entry name" value="Ku80"/>
</dbReference>
<dbReference type="GeneID" id="85498210"/>
<dbReference type="InterPro" id="IPR002035">
    <property type="entry name" value="VWF_A"/>
</dbReference>
<dbReference type="Gene3D" id="1.10.1600.10">
    <property type="match status" value="1"/>
</dbReference>
<dbReference type="GO" id="GO:0003690">
    <property type="term" value="F:double-stranded DNA binding"/>
    <property type="evidence" value="ECO:0007669"/>
    <property type="project" value="TreeGrafter"/>
</dbReference>
<evidence type="ECO:0000256" key="12">
    <source>
        <dbReference type="ARBA" id="ARBA00022895"/>
    </source>
</evidence>
<dbReference type="Gene3D" id="3.40.50.410">
    <property type="entry name" value="von Willebrand factor, type A domain"/>
    <property type="match status" value="1"/>
</dbReference>
<keyword evidence="7" id="KW-0547">Nucleotide-binding</keyword>
<dbReference type="SMART" id="SM00559">
    <property type="entry name" value="Ku78"/>
    <property type="match status" value="1"/>
</dbReference>
<evidence type="ECO:0000256" key="5">
    <source>
        <dbReference type="ARBA" id="ARBA00021792"/>
    </source>
</evidence>
<keyword evidence="21" id="KW-1185">Reference proteome</keyword>
<dbReference type="PROSITE" id="PS50234">
    <property type="entry name" value="VWFA"/>
    <property type="match status" value="1"/>
</dbReference>